<organism evidence="2 3">
    <name type="scientific">Actinoplanes lutulentus</name>
    <dbReference type="NCBI Taxonomy" id="1287878"/>
    <lineage>
        <taxon>Bacteria</taxon>
        <taxon>Bacillati</taxon>
        <taxon>Actinomycetota</taxon>
        <taxon>Actinomycetes</taxon>
        <taxon>Micromonosporales</taxon>
        <taxon>Micromonosporaceae</taxon>
        <taxon>Actinoplanes</taxon>
    </lineage>
</organism>
<evidence type="ECO:0000313" key="3">
    <source>
        <dbReference type="Proteomes" id="UP000249341"/>
    </source>
</evidence>
<reference evidence="2 3" key="1">
    <citation type="submission" date="2018-06" db="EMBL/GenBank/DDBJ databases">
        <title>Genomic Encyclopedia of Type Strains, Phase III (KMG-III): the genomes of soil and plant-associated and newly described type strains.</title>
        <authorList>
            <person name="Whitman W."/>
        </authorList>
    </citation>
    <scope>NUCLEOTIDE SEQUENCE [LARGE SCALE GENOMIC DNA]</scope>
    <source>
        <strain evidence="2 3">CGMCC 4.7090</strain>
    </source>
</reference>
<evidence type="ECO:0000256" key="1">
    <source>
        <dbReference type="SAM" id="Phobius"/>
    </source>
</evidence>
<sequence>MSAPIIAGIAAFVVAILSAVASYLSNQRLQRRQERLHRINRQLSELYGPLLALSEAGRRSYREYLKKHRVGSFTNPDLPASAEALALWQLWMSKVLQPINDKIFDLIVGHADLLIGDEMPDFFLEFCAHKAGFDVTIAQWEAGDRSRHFSVIAHPGERMNEYIRESFAYLKAAQANLIRSIDAPGAPAKPFRLTRGGR</sequence>
<gene>
    <name evidence="2" type="ORF">B0I29_13413</name>
</gene>
<keyword evidence="1" id="KW-0472">Membrane</keyword>
<evidence type="ECO:0000313" key="2">
    <source>
        <dbReference type="EMBL" id="RAK25403.1"/>
    </source>
</evidence>
<dbReference type="RefSeq" id="WP_245973221.1">
    <property type="nucleotide sequence ID" value="NZ_JACHWI010000006.1"/>
</dbReference>
<keyword evidence="1" id="KW-0812">Transmembrane</keyword>
<feature type="transmembrane region" description="Helical" evidence="1">
    <location>
        <begin position="6"/>
        <end position="25"/>
    </location>
</feature>
<proteinExistence type="predicted"/>
<protein>
    <submittedName>
        <fullName evidence="2">Uncharacterized protein</fullName>
    </submittedName>
</protein>
<comment type="caution">
    <text evidence="2">The sequence shown here is derived from an EMBL/GenBank/DDBJ whole genome shotgun (WGS) entry which is preliminary data.</text>
</comment>
<dbReference type="AlphaFoldDB" id="A0A327YWN5"/>
<accession>A0A327YWN5</accession>
<dbReference type="EMBL" id="QLMJ01000034">
    <property type="protein sequence ID" value="RAK25403.1"/>
    <property type="molecule type" value="Genomic_DNA"/>
</dbReference>
<keyword evidence="1" id="KW-1133">Transmembrane helix</keyword>
<name>A0A327YWN5_9ACTN</name>
<dbReference type="Proteomes" id="UP000249341">
    <property type="component" value="Unassembled WGS sequence"/>
</dbReference>
<keyword evidence="3" id="KW-1185">Reference proteome</keyword>